<dbReference type="OrthoDB" id="3255715at2"/>
<dbReference type="AlphaFoldDB" id="A3CQ09"/>
<dbReference type="InterPro" id="IPR053913">
    <property type="entry name" value="NADAR-DarT1"/>
</dbReference>
<proteinExistence type="predicted"/>
<dbReference type="Pfam" id="PF22397">
    <property type="entry name" value="NADAR-DarT1"/>
    <property type="match status" value="1"/>
</dbReference>
<gene>
    <name evidence="1" type="ordered locus">SSA_1883</name>
</gene>
<accession>A3CQ09</accession>
<dbReference type="HOGENOM" id="CLU_111014_0_0_9"/>
<dbReference type="RefSeq" id="WP_011837427.1">
    <property type="nucleotide sequence ID" value="NC_009009.1"/>
</dbReference>
<dbReference type="Proteomes" id="UP000002148">
    <property type="component" value="Chromosome"/>
</dbReference>
<organism evidence="1 2">
    <name type="scientific">Streptococcus sanguinis (strain SK36)</name>
    <dbReference type="NCBI Taxonomy" id="388919"/>
    <lineage>
        <taxon>Bacteria</taxon>
        <taxon>Bacillati</taxon>
        <taxon>Bacillota</taxon>
        <taxon>Bacilli</taxon>
        <taxon>Lactobacillales</taxon>
        <taxon>Streptococcaceae</taxon>
        <taxon>Streptococcus</taxon>
    </lineage>
</organism>
<dbReference type="STRING" id="388919.SSA_1883"/>
<dbReference type="eggNOG" id="COG0286">
    <property type="taxonomic scope" value="Bacteria"/>
</dbReference>
<sequence length="242" mass="27894">MANRPVFYGDAFGYKKYMIDFKFYSGFSASQKQKSIQSLHKNIKRQFPNKKILEVSSKSIDQVGRAASAFNLKVTLKSGKVYSVEQIFQGSKVFKKNGSQLKLLDSMTSKELKKIVGKLHQVDKLVEFESFGQHFPLEPQTFFYNWLYINSLNQHKSLANQIIKYDAFTDIEFNPEKSKNCQAEACSIYIFLYKSGLLDFALSSKENFLKAVYKEKSKNKTEVISQNQGIISLFEEENDEIE</sequence>
<reference evidence="1 2" key="1">
    <citation type="journal article" date="2007" name="J. Bacteriol.">
        <title>Genome of the opportunistic pathogen Streptococcus sanguinis.</title>
        <authorList>
            <person name="Xu P."/>
            <person name="Alves J.M."/>
            <person name="Kitten T."/>
            <person name="Brown A."/>
            <person name="Chen Z."/>
            <person name="Ozaki L.S."/>
            <person name="Manque P."/>
            <person name="Ge X."/>
            <person name="Serrano M.G."/>
            <person name="Puiu D."/>
            <person name="Hendricks S."/>
            <person name="Wang Y."/>
            <person name="Chaplin M.D."/>
            <person name="Akan D."/>
            <person name="Paik S."/>
            <person name="Peterson D.L."/>
            <person name="Macrina F.L."/>
            <person name="Buck G.A."/>
        </authorList>
    </citation>
    <scope>NUCLEOTIDE SEQUENCE [LARGE SCALE GENOMIC DNA]</scope>
    <source>
        <strain evidence="1 2">SK36</strain>
    </source>
</reference>
<dbReference type="KEGG" id="ssa:SSA_1883"/>
<dbReference type="PATRIC" id="fig|388919.9.peg.1788"/>
<evidence type="ECO:0000313" key="2">
    <source>
        <dbReference type="Proteomes" id="UP000002148"/>
    </source>
</evidence>
<dbReference type="EMBL" id="CP000387">
    <property type="protein sequence ID" value="ABN45264.1"/>
    <property type="molecule type" value="Genomic_DNA"/>
</dbReference>
<protein>
    <submittedName>
        <fullName evidence="1">Uncharacterized protein</fullName>
    </submittedName>
</protein>
<name>A3CQ09_STRSV</name>
<evidence type="ECO:0000313" key="1">
    <source>
        <dbReference type="EMBL" id="ABN45264.1"/>
    </source>
</evidence>
<keyword evidence="2" id="KW-1185">Reference proteome</keyword>